<protein>
    <recommendedName>
        <fullName evidence="4">MalT-like TPR region domain-containing protein</fullName>
    </recommendedName>
</protein>
<keyword evidence="1" id="KW-0677">Repeat</keyword>
<dbReference type="AlphaFoldDB" id="A0A7S3KZV9"/>
<dbReference type="Gene3D" id="1.25.40.10">
    <property type="entry name" value="Tetratricopeptide repeat domain"/>
    <property type="match status" value="1"/>
</dbReference>
<gene>
    <name evidence="3" type="ORF">ACOF00016_LOCUS4469</name>
</gene>
<evidence type="ECO:0000256" key="1">
    <source>
        <dbReference type="ARBA" id="ARBA00022737"/>
    </source>
</evidence>
<proteinExistence type="predicted"/>
<accession>A0A7S3KZV9</accession>
<organism evidence="3">
    <name type="scientific">Amphora coffeiformis</name>
    <dbReference type="NCBI Taxonomy" id="265554"/>
    <lineage>
        <taxon>Eukaryota</taxon>
        <taxon>Sar</taxon>
        <taxon>Stramenopiles</taxon>
        <taxon>Ochrophyta</taxon>
        <taxon>Bacillariophyta</taxon>
        <taxon>Bacillariophyceae</taxon>
        <taxon>Bacillariophycidae</taxon>
        <taxon>Thalassiophysales</taxon>
        <taxon>Catenulaceae</taxon>
        <taxon>Amphora</taxon>
    </lineage>
</organism>
<dbReference type="PANTHER" id="PTHR45641">
    <property type="entry name" value="TETRATRICOPEPTIDE REPEAT PROTEIN (AFU_ORTHOLOGUE AFUA_6G03870)"/>
    <property type="match status" value="1"/>
</dbReference>
<evidence type="ECO:0000313" key="3">
    <source>
        <dbReference type="EMBL" id="CAE0406615.1"/>
    </source>
</evidence>
<name>A0A7S3KZV9_9STRA</name>
<reference evidence="3" key="1">
    <citation type="submission" date="2021-01" db="EMBL/GenBank/DDBJ databases">
        <authorList>
            <person name="Corre E."/>
            <person name="Pelletier E."/>
            <person name="Niang G."/>
            <person name="Scheremetjew M."/>
            <person name="Finn R."/>
            <person name="Kale V."/>
            <person name="Holt S."/>
            <person name="Cochrane G."/>
            <person name="Meng A."/>
            <person name="Brown T."/>
            <person name="Cohen L."/>
        </authorList>
    </citation>
    <scope>NUCLEOTIDE SEQUENCE</scope>
    <source>
        <strain evidence="3">CCMP127</strain>
    </source>
</reference>
<evidence type="ECO:0008006" key="4">
    <source>
        <dbReference type="Google" id="ProtNLM"/>
    </source>
</evidence>
<keyword evidence="2" id="KW-0802">TPR repeat</keyword>
<evidence type="ECO:0000256" key="2">
    <source>
        <dbReference type="ARBA" id="ARBA00022803"/>
    </source>
</evidence>
<dbReference type="EMBL" id="HBIM01005240">
    <property type="protein sequence ID" value="CAE0406615.1"/>
    <property type="molecule type" value="Transcribed_RNA"/>
</dbReference>
<sequence length="355" mass="39671">MSQADIMTAVPPPDAAGKVPPKERALNMFRILMGNCFCEPLMPFDVAAASTQFVELHGILFIGLGAMSDELSPKDRVYDTLEQLRSRTERMVSIGYLVEDDEATLSTVETDIRKITQTIPLDVWNKSYPNDQNMSRPVKKLVDLLKMKEFRAMMIELSVQLTSQKAHLNRGNNKYLAGITAHNLAVVQVLAGETQGVIELFQEAISLKEAAFGSHHFEVALSWDELGIQLFANSRFEEALEAFRAAKMVRSKSETTHLSLSMCLNNIAACDFQMKNHQAAFMSLKEALAIQQNSVGSSAKGDLDLLQTATVMSNFGYLNLCLRMYDEARTLFEEALLIQQSVLDDNHRAVRDTLR</sequence>
<dbReference type="Pfam" id="PF13374">
    <property type="entry name" value="TPR_10"/>
    <property type="match status" value="1"/>
</dbReference>
<dbReference type="InterPro" id="IPR011990">
    <property type="entry name" value="TPR-like_helical_dom_sf"/>
</dbReference>
<dbReference type="SMART" id="SM00028">
    <property type="entry name" value="TPR"/>
    <property type="match status" value="4"/>
</dbReference>
<dbReference type="InterPro" id="IPR019734">
    <property type="entry name" value="TPR_rpt"/>
</dbReference>
<dbReference type="PANTHER" id="PTHR45641:SF19">
    <property type="entry name" value="NEPHROCYSTIN-3"/>
    <property type="match status" value="1"/>
</dbReference>
<dbReference type="SUPFAM" id="SSF48452">
    <property type="entry name" value="TPR-like"/>
    <property type="match status" value="1"/>
</dbReference>
<dbReference type="Pfam" id="PF13424">
    <property type="entry name" value="TPR_12"/>
    <property type="match status" value="1"/>
</dbReference>